<organism evidence="1 2">
    <name type="scientific">Effrenium voratum</name>
    <dbReference type="NCBI Taxonomy" id="2562239"/>
    <lineage>
        <taxon>Eukaryota</taxon>
        <taxon>Sar</taxon>
        <taxon>Alveolata</taxon>
        <taxon>Dinophyceae</taxon>
        <taxon>Suessiales</taxon>
        <taxon>Symbiodiniaceae</taxon>
        <taxon>Effrenium</taxon>
    </lineage>
</organism>
<keyword evidence="2" id="KW-1185">Reference proteome</keyword>
<evidence type="ECO:0000313" key="1">
    <source>
        <dbReference type="EMBL" id="CAJ1410890.1"/>
    </source>
</evidence>
<dbReference type="Proteomes" id="UP001178507">
    <property type="component" value="Unassembled WGS sequence"/>
</dbReference>
<evidence type="ECO:0008006" key="3">
    <source>
        <dbReference type="Google" id="ProtNLM"/>
    </source>
</evidence>
<protein>
    <recommendedName>
        <fullName evidence="3">DUF218 domain-containing protein</fullName>
    </recommendedName>
</protein>
<proteinExistence type="predicted"/>
<name>A0AA36JR69_9DINO</name>
<dbReference type="EMBL" id="CAUJNA010003845">
    <property type="protein sequence ID" value="CAJ1410890.1"/>
    <property type="molecule type" value="Genomic_DNA"/>
</dbReference>
<comment type="caution">
    <text evidence="1">The sequence shown here is derived from an EMBL/GenBank/DDBJ whole genome shotgun (WGS) entry which is preliminary data.</text>
</comment>
<gene>
    <name evidence="1" type="ORF">EVOR1521_LOCUS31618</name>
</gene>
<accession>A0AA36JR69</accession>
<sequence length="220" mass="23956">MAELGRFPGRLRACCGCRGGGVRLARTTAPGRFLQRGVGGLCAAGRAGHRLWCQLCAGLRGRAVPGSLGRTPRRAPCQVPVNPKADLVVLQKVMVLDREALDTLSNFTTFLRATRPSLLGRPSCAPPVDVVVVTSEYHVPRVRALAWPMLGAQGLSFLICPCPGDNESEARWRLWRDTLRAGLWLALGFEGGALAALRHRDRRLEREALRCQKDKDAKAA</sequence>
<reference evidence="1" key="1">
    <citation type="submission" date="2023-08" db="EMBL/GenBank/DDBJ databases">
        <authorList>
            <person name="Chen Y."/>
            <person name="Shah S."/>
            <person name="Dougan E. K."/>
            <person name="Thang M."/>
            <person name="Chan C."/>
        </authorList>
    </citation>
    <scope>NUCLEOTIDE SEQUENCE</scope>
</reference>
<dbReference type="AlphaFoldDB" id="A0AA36JR69"/>
<evidence type="ECO:0000313" key="2">
    <source>
        <dbReference type="Proteomes" id="UP001178507"/>
    </source>
</evidence>